<dbReference type="InterPro" id="IPR012349">
    <property type="entry name" value="Split_barrel_FMN-bd"/>
</dbReference>
<dbReference type="EMBL" id="JAUSUT010000001">
    <property type="protein sequence ID" value="MDQ0383083.1"/>
    <property type="molecule type" value="Genomic_DNA"/>
</dbReference>
<dbReference type="SMART" id="SM00903">
    <property type="entry name" value="Flavin_Reduct"/>
    <property type="match status" value="1"/>
</dbReference>
<evidence type="ECO:0000256" key="1">
    <source>
        <dbReference type="ARBA" id="ARBA00023002"/>
    </source>
</evidence>
<dbReference type="InterPro" id="IPR002563">
    <property type="entry name" value="Flavin_Rdtase-like_dom"/>
</dbReference>
<dbReference type="SUPFAM" id="SSF50475">
    <property type="entry name" value="FMN-binding split barrel"/>
    <property type="match status" value="1"/>
</dbReference>
<dbReference type="PANTHER" id="PTHR30466:SF15">
    <property type="entry name" value="POSSIBLE OXIDOREDUCTASE"/>
    <property type="match status" value="1"/>
</dbReference>
<dbReference type="PANTHER" id="PTHR30466">
    <property type="entry name" value="FLAVIN REDUCTASE"/>
    <property type="match status" value="1"/>
</dbReference>
<accession>A0ABU0F6E4</accession>
<reference evidence="3 4" key="1">
    <citation type="submission" date="2023-07" db="EMBL/GenBank/DDBJ databases">
        <title>Sequencing the genomes of 1000 actinobacteria strains.</title>
        <authorList>
            <person name="Klenk H.-P."/>
        </authorList>
    </citation>
    <scope>NUCLEOTIDE SEQUENCE [LARGE SCALE GENOMIC DNA]</scope>
    <source>
        <strain evidence="3 4">DSM 45805</strain>
    </source>
</reference>
<sequence>MTDTSPGFEAIMSSLDYPMYVVTATDGRDRAGCLVGFAAQCSTSPSRFMVWLSKNNHTFQVAAGATHLGVHRLDERCRDLAELFGSHTGFEVDKFARCAWRPGPRGVPLLTDCPAWFVGEILSRHDTGDHVGVLLQPVAATGETGFGPQVGFRDVRDLKPGNPA</sequence>
<protein>
    <submittedName>
        <fullName evidence="3">Flavin reductase (DIM6/NTAB) family NADH-FMN oxidoreductase RutF</fullName>
    </submittedName>
</protein>
<dbReference type="InterPro" id="IPR050268">
    <property type="entry name" value="NADH-dep_flavin_reductase"/>
</dbReference>
<name>A0ABU0F6E4_9PSEU</name>
<dbReference type="Gene3D" id="2.30.110.10">
    <property type="entry name" value="Electron Transport, Fmn-binding Protein, Chain A"/>
    <property type="match status" value="1"/>
</dbReference>
<comment type="caution">
    <text evidence="3">The sequence shown here is derived from an EMBL/GenBank/DDBJ whole genome shotgun (WGS) entry which is preliminary data.</text>
</comment>
<evidence type="ECO:0000259" key="2">
    <source>
        <dbReference type="SMART" id="SM00903"/>
    </source>
</evidence>
<feature type="domain" description="Flavin reductase like" evidence="2">
    <location>
        <begin position="12"/>
        <end position="159"/>
    </location>
</feature>
<gene>
    <name evidence="3" type="ORF">FB470_007077</name>
</gene>
<proteinExistence type="predicted"/>
<dbReference type="RefSeq" id="WP_306998810.1">
    <property type="nucleotide sequence ID" value="NZ_JAUSUT010000001.1"/>
</dbReference>
<keyword evidence="4" id="KW-1185">Reference proteome</keyword>
<evidence type="ECO:0000313" key="3">
    <source>
        <dbReference type="EMBL" id="MDQ0383083.1"/>
    </source>
</evidence>
<evidence type="ECO:0000313" key="4">
    <source>
        <dbReference type="Proteomes" id="UP001229651"/>
    </source>
</evidence>
<keyword evidence="1" id="KW-0560">Oxidoreductase</keyword>
<dbReference type="Pfam" id="PF01613">
    <property type="entry name" value="Flavin_Reduct"/>
    <property type="match status" value="1"/>
</dbReference>
<dbReference type="Proteomes" id="UP001229651">
    <property type="component" value="Unassembled WGS sequence"/>
</dbReference>
<organism evidence="3 4">
    <name type="scientific">Amycolatopsis thermophila</name>
    <dbReference type="NCBI Taxonomy" id="206084"/>
    <lineage>
        <taxon>Bacteria</taxon>
        <taxon>Bacillati</taxon>
        <taxon>Actinomycetota</taxon>
        <taxon>Actinomycetes</taxon>
        <taxon>Pseudonocardiales</taxon>
        <taxon>Pseudonocardiaceae</taxon>
        <taxon>Amycolatopsis</taxon>
    </lineage>
</organism>